<name>A0AAV5THU0_9BILA</name>
<gene>
    <name evidence="4" type="ORF">PENTCL1PPCAC_15964</name>
</gene>
<accession>A0AAV5THU0</accession>
<dbReference type="Pfam" id="PF01757">
    <property type="entry name" value="Acyl_transf_3"/>
    <property type="match status" value="1"/>
</dbReference>
<feature type="non-terminal residue" evidence="4">
    <location>
        <position position="546"/>
    </location>
</feature>
<dbReference type="Pfam" id="PF19040">
    <property type="entry name" value="SGNH"/>
    <property type="match status" value="1"/>
</dbReference>
<evidence type="ECO:0000313" key="5">
    <source>
        <dbReference type="Proteomes" id="UP001432027"/>
    </source>
</evidence>
<feature type="transmembrane region" description="Helical" evidence="1">
    <location>
        <begin position="304"/>
        <end position="322"/>
    </location>
</feature>
<dbReference type="AlphaFoldDB" id="A0AAV5THU0"/>
<dbReference type="GO" id="GO:0016747">
    <property type="term" value="F:acyltransferase activity, transferring groups other than amino-acyl groups"/>
    <property type="evidence" value="ECO:0007669"/>
    <property type="project" value="InterPro"/>
</dbReference>
<sequence length="546" mass="62493">MAEKRYDIQGLRAWAVIAVVIFHFFPSTLRFGYLGVDVFFVLSGFLISLVLENKAIAISTYISFYFKRLRRILPLSLLIVWICSIYAAICYDEILFLYSRKSALHADLFTSNLKGNNEGEDYFRDLANAEDLYTHTWSLSVEVQFYLLAPLLLHIMKPSCSEPIHTIGYFLALAVFSFIYSRSLPSSTAFYSTLARLWQFIVGAIAFSLQKAEKLPVVVESSGLAFCPAIIKRINCLEQILSRLNTVLPSVVAVVLIVWSAVFDGLESTLRCVVTFLAASLLVLKLTTPILTHRSLQIIGDSSYALYLIHWPVVCLLRFYSLDQLMNKLIAMIICFAVSILVYETYEKWYLSLNWKLSFLLIVMLYVASASVYFIYSLTHSEAVVLDDFDRPRTYDEARKINQHMDSQWERYLKLKDCTPRNAGTDKNPWGFCNIPSGNGTLSFLIIGNSYAANHGRMIVDNLKEHYGRIGIHTVSECEPLIETKNFYCKDALRLQQEFLDDIDTFKPDVLFLSARYIEPNIPIEAGKVEDDVLYKTMMEKLKKYE</sequence>
<dbReference type="InterPro" id="IPR043968">
    <property type="entry name" value="SGNH"/>
</dbReference>
<feature type="transmembrane region" description="Helical" evidence="1">
    <location>
        <begin position="9"/>
        <end position="25"/>
    </location>
</feature>
<feature type="transmembrane region" description="Helical" evidence="1">
    <location>
        <begin position="328"/>
        <end position="346"/>
    </location>
</feature>
<evidence type="ECO:0008006" key="6">
    <source>
        <dbReference type="Google" id="ProtNLM"/>
    </source>
</evidence>
<organism evidence="4 5">
    <name type="scientific">Pristionchus entomophagus</name>
    <dbReference type="NCBI Taxonomy" id="358040"/>
    <lineage>
        <taxon>Eukaryota</taxon>
        <taxon>Metazoa</taxon>
        <taxon>Ecdysozoa</taxon>
        <taxon>Nematoda</taxon>
        <taxon>Chromadorea</taxon>
        <taxon>Rhabditida</taxon>
        <taxon>Rhabditina</taxon>
        <taxon>Diplogasteromorpha</taxon>
        <taxon>Diplogasteroidea</taxon>
        <taxon>Neodiplogasteridae</taxon>
        <taxon>Pristionchus</taxon>
    </lineage>
</organism>
<feature type="transmembrane region" description="Helical" evidence="1">
    <location>
        <begin position="358"/>
        <end position="376"/>
    </location>
</feature>
<feature type="domain" description="Acyltransferase 3" evidence="2">
    <location>
        <begin position="6"/>
        <end position="342"/>
    </location>
</feature>
<reference evidence="4" key="1">
    <citation type="submission" date="2023-10" db="EMBL/GenBank/DDBJ databases">
        <title>Genome assembly of Pristionchus species.</title>
        <authorList>
            <person name="Yoshida K."/>
            <person name="Sommer R.J."/>
        </authorList>
    </citation>
    <scope>NUCLEOTIDE SEQUENCE</scope>
    <source>
        <strain evidence="4">RS0144</strain>
    </source>
</reference>
<dbReference type="PANTHER" id="PTHR23028">
    <property type="entry name" value="ACETYLTRANSFERASE"/>
    <property type="match status" value="1"/>
</dbReference>
<keyword evidence="1" id="KW-0472">Membrane</keyword>
<dbReference type="GO" id="GO:0000271">
    <property type="term" value="P:polysaccharide biosynthetic process"/>
    <property type="evidence" value="ECO:0007669"/>
    <property type="project" value="TreeGrafter"/>
</dbReference>
<dbReference type="EMBL" id="BTSX01000004">
    <property type="protein sequence ID" value="GMS93789.1"/>
    <property type="molecule type" value="Genomic_DNA"/>
</dbReference>
<keyword evidence="1" id="KW-1133">Transmembrane helix</keyword>
<dbReference type="PANTHER" id="PTHR23028:SF127">
    <property type="entry name" value="ACYL_TRANSF_3 DOMAIN-CONTAINING PROTEIN-RELATED"/>
    <property type="match status" value="1"/>
</dbReference>
<feature type="transmembrane region" description="Helical" evidence="1">
    <location>
        <begin position="240"/>
        <end position="262"/>
    </location>
</feature>
<dbReference type="Proteomes" id="UP001432027">
    <property type="component" value="Unassembled WGS sequence"/>
</dbReference>
<dbReference type="InterPro" id="IPR050879">
    <property type="entry name" value="Acyltransferase_3"/>
</dbReference>
<keyword evidence="5" id="KW-1185">Reference proteome</keyword>
<evidence type="ECO:0000313" key="4">
    <source>
        <dbReference type="EMBL" id="GMS93789.1"/>
    </source>
</evidence>
<comment type="caution">
    <text evidence="4">The sequence shown here is derived from an EMBL/GenBank/DDBJ whole genome shotgun (WGS) entry which is preliminary data.</text>
</comment>
<evidence type="ECO:0000259" key="3">
    <source>
        <dbReference type="Pfam" id="PF19040"/>
    </source>
</evidence>
<protein>
    <recommendedName>
        <fullName evidence="6">Acyltransferase</fullName>
    </recommendedName>
</protein>
<evidence type="ECO:0000259" key="2">
    <source>
        <dbReference type="Pfam" id="PF01757"/>
    </source>
</evidence>
<dbReference type="InterPro" id="IPR002656">
    <property type="entry name" value="Acyl_transf_3_dom"/>
</dbReference>
<proteinExistence type="predicted"/>
<feature type="transmembrane region" description="Helical" evidence="1">
    <location>
        <begin position="167"/>
        <end position="183"/>
    </location>
</feature>
<keyword evidence="1" id="KW-0812">Transmembrane</keyword>
<dbReference type="GO" id="GO:0016020">
    <property type="term" value="C:membrane"/>
    <property type="evidence" value="ECO:0007669"/>
    <property type="project" value="TreeGrafter"/>
</dbReference>
<feature type="domain" description="SGNH" evidence="3">
    <location>
        <begin position="423"/>
        <end position="517"/>
    </location>
</feature>
<evidence type="ECO:0000256" key="1">
    <source>
        <dbReference type="SAM" id="Phobius"/>
    </source>
</evidence>
<feature type="transmembrane region" description="Helical" evidence="1">
    <location>
        <begin position="268"/>
        <end position="292"/>
    </location>
</feature>
<feature type="transmembrane region" description="Helical" evidence="1">
    <location>
        <begin position="72"/>
        <end position="89"/>
    </location>
</feature>